<reference evidence="1 2" key="1">
    <citation type="submission" date="2017-02" db="EMBL/GenBank/DDBJ databases">
        <authorList>
            <person name="Peterson S.W."/>
        </authorList>
    </citation>
    <scope>NUCLEOTIDE SEQUENCE [LARGE SCALE GENOMIC DNA]</scope>
    <source>
        <strain evidence="1 2">DSM 18108</strain>
    </source>
</reference>
<evidence type="ECO:0000313" key="2">
    <source>
        <dbReference type="Proteomes" id="UP000190166"/>
    </source>
</evidence>
<organism evidence="1 2">
    <name type="scientific">Chitinophaga ginsengisegetis</name>
    <dbReference type="NCBI Taxonomy" id="393003"/>
    <lineage>
        <taxon>Bacteria</taxon>
        <taxon>Pseudomonadati</taxon>
        <taxon>Bacteroidota</taxon>
        <taxon>Chitinophagia</taxon>
        <taxon>Chitinophagales</taxon>
        <taxon>Chitinophagaceae</taxon>
        <taxon>Chitinophaga</taxon>
    </lineage>
</organism>
<sequence length="296" mass="33359">MSYLLIGNISALICNDCVEPLANARIRVYLPAVLQAADQPHGIFNDMKPLSAREVLMKADRLLAEATLDEKGNFSLQWKEVHLFTEALELDLCLDQLPGKNGTKQSRNFHLSKLVLHWKRNSGGYVGAYAYVIPAATWHNIYANAGAWVITGLVKPHMAASGQPHLKVEAYNALTGKLIGQAHTNEVGRYTLHFSRQHLANGVMHSLIPGRRNLGPDVYFKVYRNNELLWAEDEKMARMPNRQDLGPCSNVNIIYRSSRVKRASDQLGNWFSDVITLTSQKRKKSDKYRLLTHSLL</sequence>
<evidence type="ECO:0000313" key="1">
    <source>
        <dbReference type="EMBL" id="SKD08782.1"/>
    </source>
</evidence>
<dbReference type="RefSeq" id="WP_079471945.1">
    <property type="nucleotide sequence ID" value="NZ_FUZZ01000004.1"/>
</dbReference>
<name>A0A1T5P7X5_9BACT</name>
<accession>A0A1T5P7X5</accession>
<dbReference type="Proteomes" id="UP000190166">
    <property type="component" value="Unassembled WGS sequence"/>
</dbReference>
<gene>
    <name evidence="1" type="ORF">SAMN05660461_4659</name>
</gene>
<evidence type="ECO:0008006" key="3">
    <source>
        <dbReference type="Google" id="ProtNLM"/>
    </source>
</evidence>
<keyword evidence="2" id="KW-1185">Reference proteome</keyword>
<proteinExistence type="predicted"/>
<dbReference type="EMBL" id="FUZZ01000004">
    <property type="protein sequence ID" value="SKD08782.1"/>
    <property type="molecule type" value="Genomic_DNA"/>
</dbReference>
<dbReference type="AlphaFoldDB" id="A0A1T5P7X5"/>
<protein>
    <recommendedName>
        <fullName evidence="3">Carboxypeptidase regulatory-like domain-containing protein</fullName>
    </recommendedName>
</protein>